<evidence type="ECO:0000313" key="2">
    <source>
        <dbReference type="EMBL" id="OIT28637.1"/>
    </source>
</evidence>
<dbReference type="EMBL" id="MJEQ01001997">
    <property type="protein sequence ID" value="OIT28637.1"/>
    <property type="molecule type" value="Genomic_DNA"/>
</dbReference>
<proteinExistence type="predicted"/>
<evidence type="ECO:0000256" key="1">
    <source>
        <dbReference type="SAM" id="MobiDB-lite"/>
    </source>
</evidence>
<feature type="compositionally biased region" description="Polar residues" evidence="1">
    <location>
        <begin position="28"/>
        <end position="37"/>
    </location>
</feature>
<feature type="compositionally biased region" description="Polar residues" evidence="1">
    <location>
        <begin position="1"/>
        <end position="19"/>
    </location>
</feature>
<name>A0A314KHB8_NICAT</name>
<feature type="region of interest" description="Disordered" evidence="1">
    <location>
        <begin position="227"/>
        <end position="267"/>
    </location>
</feature>
<comment type="caution">
    <text evidence="2">The sequence shown here is derived from an EMBL/GenBank/DDBJ whole genome shotgun (WGS) entry which is preliminary data.</text>
</comment>
<gene>
    <name evidence="2" type="ORF">A4A49_27574</name>
</gene>
<organism evidence="2 3">
    <name type="scientific">Nicotiana attenuata</name>
    <name type="common">Coyote tobacco</name>
    <dbReference type="NCBI Taxonomy" id="49451"/>
    <lineage>
        <taxon>Eukaryota</taxon>
        <taxon>Viridiplantae</taxon>
        <taxon>Streptophyta</taxon>
        <taxon>Embryophyta</taxon>
        <taxon>Tracheophyta</taxon>
        <taxon>Spermatophyta</taxon>
        <taxon>Magnoliopsida</taxon>
        <taxon>eudicotyledons</taxon>
        <taxon>Gunneridae</taxon>
        <taxon>Pentapetalae</taxon>
        <taxon>asterids</taxon>
        <taxon>lamiids</taxon>
        <taxon>Solanales</taxon>
        <taxon>Solanaceae</taxon>
        <taxon>Nicotianoideae</taxon>
        <taxon>Nicotianeae</taxon>
        <taxon>Nicotiana</taxon>
    </lineage>
</organism>
<protein>
    <submittedName>
        <fullName evidence="2">Uncharacterized protein</fullName>
    </submittedName>
</protein>
<feature type="region of interest" description="Disordered" evidence="1">
    <location>
        <begin position="1"/>
        <end position="63"/>
    </location>
</feature>
<dbReference type="AlphaFoldDB" id="A0A314KHB8"/>
<reference evidence="2" key="1">
    <citation type="submission" date="2016-11" db="EMBL/GenBank/DDBJ databases">
        <title>The genome of Nicotiana attenuata.</title>
        <authorList>
            <person name="Xu S."/>
            <person name="Brockmoeller T."/>
            <person name="Gaquerel E."/>
            <person name="Navarro A."/>
            <person name="Kuhl H."/>
            <person name="Gase K."/>
            <person name="Ling Z."/>
            <person name="Zhou W."/>
            <person name="Kreitzer C."/>
            <person name="Stanke M."/>
            <person name="Tang H."/>
            <person name="Lyons E."/>
            <person name="Pandey P."/>
            <person name="Pandey S.P."/>
            <person name="Timmermann B."/>
            <person name="Baldwin I.T."/>
        </authorList>
    </citation>
    <scope>NUCLEOTIDE SEQUENCE [LARGE SCALE GENOMIC DNA]</scope>
    <source>
        <strain evidence="2">UT</strain>
    </source>
</reference>
<sequence length="433" mass="47109">MVSLLSSGRNKKLNNQSSNKVKEKLNFFGNSSPNPNDSGIKVAGKEGIPNPTGEGTQQPQDLKHVKQEVVEKVLEKEKDANPTPTGNGNKSAIKEGIGGGINKVQAGLIPSPNGNGHKYELRKERTVGWVAKRFHAAREDVNVTTNYSCEEIPSQTIDESSKGIETSETMTDARKAWGDEVEEMEITNALDVNDNDIEIAGNSQDLKKGDFEALVTINPSCPKIRVEDSSTSKLKQLVPSIGGDRESSKKAGNQGGSAQSPLDRKQLNGTVNASKSREIVASVDGVSVYALGKDQVEDVNIKVVHDTVGVYELQFRMMQDAVSSMEQNKMNDQLEGQTKGQFEQAIVPRTSGAVEAIPRDPGEIETLPITCASGSGSPMQIQLNVPLKSSNKILHDIITHKELPVEIQMMWWINNNNIKMKVMMSPLLGILKL</sequence>
<evidence type="ECO:0000313" key="3">
    <source>
        <dbReference type="Proteomes" id="UP000187609"/>
    </source>
</evidence>
<keyword evidence="3" id="KW-1185">Reference proteome</keyword>
<dbReference type="Proteomes" id="UP000187609">
    <property type="component" value="Unassembled WGS sequence"/>
</dbReference>
<accession>A0A314KHB8</accession>
<dbReference type="Gramene" id="OIT28637">
    <property type="protein sequence ID" value="OIT28637"/>
    <property type="gene ID" value="A4A49_27574"/>
</dbReference>